<reference evidence="1 2" key="1">
    <citation type="submission" date="2023-01" db="EMBL/GenBank/DDBJ databases">
        <authorList>
            <person name="Kreplak J."/>
        </authorList>
    </citation>
    <scope>NUCLEOTIDE SEQUENCE [LARGE SCALE GENOMIC DNA]</scope>
</reference>
<dbReference type="Gene3D" id="3.10.10.10">
    <property type="entry name" value="HIV Type 1 Reverse Transcriptase, subunit A, domain 1"/>
    <property type="match status" value="1"/>
</dbReference>
<dbReference type="AlphaFoldDB" id="A0AAV0YN45"/>
<dbReference type="InterPro" id="IPR043502">
    <property type="entry name" value="DNA/RNA_pol_sf"/>
</dbReference>
<dbReference type="Gene3D" id="3.30.70.270">
    <property type="match status" value="1"/>
</dbReference>
<dbReference type="Pfam" id="PF08284">
    <property type="entry name" value="RVP_2"/>
    <property type="match status" value="1"/>
</dbReference>
<proteinExistence type="predicted"/>
<gene>
    <name evidence="1" type="ORF">VFH_I286800</name>
</gene>
<dbReference type="SUPFAM" id="SSF56672">
    <property type="entry name" value="DNA/RNA polymerases"/>
    <property type="match status" value="1"/>
</dbReference>
<name>A0AAV0YN45_VICFA</name>
<dbReference type="Proteomes" id="UP001157006">
    <property type="component" value="Chromosome 1L"/>
</dbReference>
<protein>
    <recommendedName>
        <fullName evidence="3">Retrotransposon protein</fullName>
    </recommendedName>
</protein>
<evidence type="ECO:0000313" key="2">
    <source>
        <dbReference type="Proteomes" id="UP001157006"/>
    </source>
</evidence>
<dbReference type="EMBL" id="OX451736">
    <property type="protein sequence ID" value="CAI8587161.1"/>
    <property type="molecule type" value="Genomic_DNA"/>
</dbReference>
<evidence type="ECO:0000313" key="1">
    <source>
        <dbReference type="EMBL" id="CAI8587161.1"/>
    </source>
</evidence>
<evidence type="ECO:0008006" key="3">
    <source>
        <dbReference type="Google" id="ProtNLM"/>
    </source>
</evidence>
<accession>A0AAV0YN45</accession>
<sequence>MSVSEYAEKFEDMDAYSRKVMYVPDEFWKIDQFMFWLNVDVAHSVSQREFSIYAECLRQCYVVENSLKRVKEERKQNRSLCKDQGKSGQYLKHHNSPLVRKQDYGQFVKDSPTLETREKITGLVYTLDARKAQGNINLVPVEAQKVCKDFSVTFNGRRFSIDLICLPLKKIDVILGMDWLSANSVYISCKEKVIFIPVEATTPVDAIGNLIEGTINLVNFLFTQENSFLLLLTTDSGDRKTVFEIHVVCEFPDVFPEDVTYLPPEREAEFSIDLIPGTALVFVALYIMSLAELRELKSQLKELLAKHFVRPSVSPWGDPVMLVNKKDGSMRLCIDYHQLNNVTIRNKYPLPLIDDLLGHLK</sequence>
<dbReference type="PANTHER" id="PTHR15503:SF45">
    <property type="entry name" value="RNA-DIRECTED DNA POLYMERASE HOMOLOG"/>
    <property type="match status" value="1"/>
</dbReference>
<dbReference type="Gene3D" id="2.40.70.10">
    <property type="entry name" value="Acid Proteases"/>
    <property type="match status" value="1"/>
</dbReference>
<dbReference type="InterPro" id="IPR043128">
    <property type="entry name" value="Rev_trsase/Diguanyl_cyclase"/>
</dbReference>
<dbReference type="InterPro" id="IPR021109">
    <property type="entry name" value="Peptidase_aspartic_dom_sf"/>
</dbReference>
<dbReference type="PANTHER" id="PTHR15503">
    <property type="entry name" value="LDOC1 RELATED"/>
    <property type="match status" value="1"/>
</dbReference>
<dbReference type="InterPro" id="IPR032567">
    <property type="entry name" value="RTL1-rel"/>
</dbReference>
<organism evidence="1 2">
    <name type="scientific">Vicia faba</name>
    <name type="common">Broad bean</name>
    <name type="synonym">Faba vulgaris</name>
    <dbReference type="NCBI Taxonomy" id="3906"/>
    <lineage>
        <taxon>Eukaryota</taxon>
        <taxon>Viridiplantae</taxon>
        <taxon>Streptophyta</taxon>
        <taxon>Embryophyta</taxon>
        <taxon>Tracheophyta</taxon>
        <taxon>Spermatophyta</taxon>
        <taxon>Magnoliopsida</taxon>
        <taxon>eudicotyledons</taxon>
        <taxon>Gunneridae</taxon>
        <taxon>Pentapetalae</taxon>
        <taxon>rosids</taxon>
        <taxon>fabids</taxon>
        <taxon>Fabales</taxon>
        <taxon>Fabaceae</taxon>
        <taxon>Papilionoideae</taxon>
        <taxon>50 kb inversion clade</taxon>
        <taxon>NPAAA clade</taxon>
        <taxon>Hologalegina</taxon>
        <taxon>IRL clade</taxon>
        <taxon>Fabeae</taxon>
        <taxon>Vicia</taxon>
    </lineage>
</organism>
<dbReference type="CDD" id="cd00303">
    <property type="entry name" value="retropepsin_like"/>
    <property type="match status" value="1"/>
</dbReference>
<keyword evidence="2" id="KW-1185">Reference proteome</keyword>